<evidence type="ECO:0000313" key="1">
    <source>
        <dbReference type="EMBL" id="SOQ44305.1"/>
    </source>
</evidence>
<accession>A0A2H1VTZ3</accession>
<reference evidence="1" key="1">
    <citation type="submission" date="2016-07" db="EMBL/GenBank/DDBJ databases">
        <authorList>
            <person name="Bretaudeau A."/>
        </authorList>
    </citation>
    <scope>NUCLEOTIDE SEQUENCE</scope>
    <source>
        <strain evidence="1">Rice</strain>
        <tissue evidence="1">Whole body</tissue>
    </source>
</reference>
<dbReference type="EMBL" id="ODYU01004436">
    <property type="protein sequence ID" value="SOQ44305.1"/>
    <property type="molecule type" value="Genomic_DNA"/>
</dbReference>
<proteinExistence type="predicted"/>
<gene>
    <name evidence="1" type="ORF">SFRICE_034770</name>
</gene>
<organism evidence="1">
    <name type="scientific">Spodoptera frugiperda</name>
    <name type="common">Fall armyworm</name>
    <dbReference type="NCBI Taxonomy" id="7108"/>
    <lineage>
        <taxon>Eukaryota</taxon>
        <taxon>Metazoa</taxon>
        <taxon>Ecdysozoa</taxon>
        <taxon>Arthropoda</taxon>
        <taxon>Hexapoda</taxon>
        <taxon>Insecta</taxon>
        <taxon>Pterygota</taxon>
        <taxon>Neoptera</taxon>
        <taxon>Endopterygota</taxon>
        <taxon>Lepidoptera</taxon>
        <taxon>Glossata</taxon>
        <taxon>Ditrysia</taxon>
        <taxon>Noctuoidea</taxon>
        <taxon>Noctuidae</taxon>
        <taxon>Amphipyrinae</taxon>
        <taxon>Spodoptera</taxon>
    </lineage>
</organism>
<name>A0A2H1VTZ3_SPOFR</name>
<sequence length="156" mass="17414">MWETYGDGLLPRAALQRVHNERECPGGKVERPVEMRSKQQPRPSYRWLNTNENGGKIIHCLLLALSEVRGSVRLLLTKDHPVPTPAFRAGAPTKTPGSFRLLEHIPRYTKPQISQQVNPTTMVHVLTVKTLRKSTQDTIAAGPHPAHQGCLMTSDP</sequence>
<protein>
    <submittedName>
        <fullName evidence="1">SFRICE_034770</fullName>
    </submittedName>
</protein>
<dbReference type="AlphaFoldDB" id="A0A2H1VTZ3"/>